<dbReference type="AlphaFoldDB" id="A0A7J6I803"/>
<dbReference type="Proteomes" id="UP000583929">
    <property type="component" value="Unassembled WGS sequence"/>
</dbReference>
<reference evidence="4 5" key="1">
    <citation type="journal article" date="2020" name="bioRxiv">
        <title>Sequence and annotation of 42 cannabis genomes reveals extensive copy number variation in cannabinoid synthesis and pathogen resistance genes.</title>
        <authorList>
            <person name="Mckernan K.J."/>
            <person name="Helbert Y."/>
            <person name="Kane L.T."/>
            <person name="Ebling H."/>
            <person name="Zhang L."/>
            <person name="Liu B."/>
            <person name="Eaton Z."/>
            <person name="Mclaughlin S."/>
            <person name="Kingan S."/>
            <person name="Baybayan P."/>
            <person name="Concepcion G."/>
            <person name="Jordan M."/>
            <person name="Riva A."/>
            <person name="Barbazuk W."/>
            <person name="Harkins T."/>
        </authorList>
    </citation>
    <scope>NUCLEOTIDE SEQUENCE [LARGE SCALE GENOMIC DNA]</scope>
    <source>
        <strain evidence="4 5">cv. Jamaican Lion 4</strain>
        <strain evidence="3">Father</strain>
        <strain evidence="2">Mother</strain>
        <tissue evidence="3">Leaf</tissue>
    </source>
</reference>
<dbReference type="EMBL" id="JAATIQ010000003">
    <property type="protein sequence ID" value="KAF4403687.1"/>
    <property type="molecule type" value="Genomic_DNA"/>
</dbReference>
<evidence type="ECO:0000256" key="1">
    <source>
        <dbReference type="SAM" id="MobiDB-lite"/>
    </source>
</evidence>
<proteinExistence type="predicted"/>
<name>A0A7J6I803_CANSA</name>
<dbReference type="EMBL" id="JAATIP010000082">
    <property type="protein sequence ID" value="KAF4377131.1"/>
    <property type="molecule type" value="Genomic_DNA"/>
</dbReference>
<protein>
    <submittedName>
        <fullName evidence="3">Uncharacterized protein</fullName>
    </submittedName>
</protein>
<keyword evidence="5" id="KW-1185">Reference proteome</keyword>
<feature type="region of interest" description="Disordered" evidence="1">
    <location>
        <begin position="182"/>
        <end position="223"/>
    </location>
</feature>
<gene>
    <name evidence="2" type="ORF">F8388_017535</name>
    <name evidence="3" type="ORF">G4B88_002540</name>
</gene>
<accession>A0A7J6I803</accession>
<evidence type="ECO:0000313" key="2">
    <source>
        <dbReference type="EMBL" id="KAF4377131.1"/>
    </source>
</evidence>
<dbReference type="PANTHER" id="PTHR35770">
    <property type="entry name" value="U2 SMALL NUCLEAR RIBONUCLEOPROTEIN AUXILIARY FACTOR-LIKE PROTEIN"/>
    <property type="match status" value="1"/>
</dbReference>
<sequence length="248" mass="27773">MGFEELEPIFGELKVEWATKQSSEELDRFLFHVHASAADTSRLTIHVTDFHSNTWEAVRSVLRLEDMRDDIGIGGSWSEFMEYVMASLKSQDVKLILDGHSNSNNGAASAKLVAQKSKGMPVISISLTKLSGPAASAAIANLSLHLFRAFKSTRELFVEEQNRSLLLTKEISAEREKNESILKQLDQSKRPKLQRSNSTDKAVTPEKQAARDTVSTKVTNRVVPAHRRARVRGVLLQDIEDTEDEKKQ</sequence>
<comment type="caution">
    <text evidence="3">The sequence shown here is derived from an EMBL/GenBank/DDBJ whole genome shotgun (WGS) entry which is preliminary data.</text>
</comment>
<evidence type="ECO:0000313" key="3">
    <source>
        <dbReference type="EMBL" id="KAF4403687.1"/>
    </source>
</evidence>
<evidence type="ECO:0000313" key="5">
    <source>
        <dbReference type="Proteomes" id="UP000583929"/>
    </source>
</evidence>
<organism evidence="3 5">
    <name type="scientific">Cannabis sativa</name>
    <name type="common">Hemp</name>
    <name type="synonym">Marijuana</name>
    <dbReference type="NCBI Taxonomy" id="3483"/>
    <lineage>
        <taxon>Eukaryota</taxon>
        <taxon>Viridiplantae</taxon>
        <taxon>Streptophyta</taxon>
        <taxon>Embryophyta</taxon>
        <taxon>Tracheophyta</taxon>
        <taxon>Spermatophyta</taxon>
        <taxon>Magnoliopsida</taxon>
        <taxon>eudicotyledons</taxon>
        <taxon>Gunneridae</taxon>
        <taxon>Pentapetalae</taxon>
        <taxon>rosids</taxon>
        <taxon>fabids</taxon>
        <taxon>Rosales</taxon>
        <taxon>Cannabaceae</taxon>
        <taxon>Cannabis</taxon>
    </lineage>
</organism>
<evidence type="ECO:0000313" key="4">
    <source>
        <dbReference type="Proteomes" id="UP000525078"/>
    </source>
</evidence>
<dbReference type="Proteomes" id="UP000525078">
    <property type="component" value="Unassembled WGS sequence"/>
</dbReference>
<dbReference type="PANTHER" id="PTHR35770:SF1">
    <property type="entry name" value="U2 SMALL NUCLEAR RIBONUCLEOPROTEIN AUXILIARY FACTOR-LIKE PROTEIN"/>
    <property type="match status" value="1"/>
</dbReference>